<dbReference type="EMBL" id="JARQZJ010000067">
    <property type="protein sequence ID" value="KAK9881118.1"/>
    <property type="molecule type" value="Genomic_DNA"/>
</dbReference>
<proteinExistence type="predicted"/>
<reference evidence="1 2" key="1">
    <citation type="submission" date="2023-03" db="EMBL/GenBank/DDBJ databases">
        <title>Genome insight into feeding habits of ladybird beetles.</title>
        <authorList>
            <person name="Li H.-S."/>
            <person name="Huang Y.-H."/>
            <person name="Pang H."/>
        </authorList>
    </citation>
    <scope>NUCLEOTIDE SEQUENCE [LARGE SCALE GENOMIC DNA]</scope>
    <source>
        <strain evidence="1">SYSU_2023b</strain>
        <tissue evidence="1">Whole body</tissue>
    </source>
</reference>
<sequence length="117" mass="13187">MINIAAEAYKQFEGGKPREYDSLPRNTKSEVPKKSALTNIAAKFRKVKMRRGKDKEKDKFPAVSELCRQSLVVDINASNNQQQVPNSESTACAGNQFQSVTIPKSNSWISRTKLFKH</sequence>
<accession>A0AAW1UKS6</accession>
<name>A0AAW1UKS6_9CUCU</name>
<comment type="caution">
    <text evidence="1">The sequence shown here is derived from an EMBL/GenBank/DDBJ whole genome shotgun (WGS) entry which is preliminary data.</text>
</comment>
<organism evidence="1 2">
    <name type="scientific">Henosepilachna vigintioctopunctata</name>
    <dbReference type="NCBI Taxonomy" id="420089"/>
    <lineage>
        <taxon>Eukaryota</taxon>
        <taxon>Metazoa</taxon>
        <taxon>Ecdysozoa</taxon>
        <taxon>Arthropoda</taxon>
        <taxon>Hexapoda</taxon>
        <taxon>Insecta</taxon>
        <taxon>Pterygota</taxon>
        <taxon>Neoptera</taxon>
        <taxon>Endopterygota</taxon>
        <taxon>Coleoptera</taxon>
        <taxon>Polyphaga</taxon>
        <taxon>Cucujiformia</taxon>
        <taxon>Coccinelloidea</taxon>
        <taxon>Coccinellidae</taxon>
        <taxon>Epilachninae</taxon>
        <taxon>Epilachnini</taxon>
        <taxon>Henosepilachna</taxon>
    </lineage>
</organism>
<evidence type="ECO:0000313" key="2">
    <source>
        <dbReference type="Proteomes" id="UP001431783"/>
    </source>
</evidence>
<dbReference type="Proteomes" id="UP001431783">
    <property type="component" value="Unassembled WGS sequence"/>
</dbReference>
<dbReference type="AlphaFoldDB" id="A0AAW1UKS6"/>
<keyword evidence="2" id="KW-1185">Reference proteome</keyword>
<protein>
    <submittedName>
        <fullName evidence="1">Uncharacterized protein</fullName>
    </submittedName>
</protein>
<evidence type="ECO:0000313" key="1">
    <source>
        <dbReference type="EMBL" id="KAK9881118.1"/>
    </source>
</evidence>
<gene>
    <name evidence="1" type="ORF">WA026_014466</name>
</gene>